<evidence type="ECO:0000313" key="3">
    <source>
        <dbReference type="Proteomes" id="UP000188268"/>
    </source>
</evidence>
<feature type="region of interest" description="Disordered" evidence="1">
    <location>
        <begin position="1"/>
        <end position="79"/>
    </location>
</feature>
<dbReference type="Gramene" id="OMO96061">
    <property type="protein sequence ID" value="OMO96061"/>
    <property type="gene ID" value="CCACVL1_05092"/>
</dbReference>
<comment type="caution">
    <text evidence="2">The sequence shown here is derived from an EMBL/GenBank/DDBJ whole genome shotgun (WGS) entry which is preliminary data.</text>
</comment>
<dbReference type="EMBL" id="AWWV01007519">
    <property type="protein sequence ID" value="OMO96061.1"/>
    <property type="molecule type" value="Genomic_DNA"/>
</dbReference>
<dbReference type="PANTHER" id="PTHR36012">
    <property type="entry name" value="OS01G0654400 PROTEIN"/>
    <property type="match status" value="1"/>
</dbReference>
<feature type="compositionally biased region" description="Basic and acidic residues" evidence="1">
    <location>
        <begin position="24"/>
        <end position="50"/>
    </location>
</feature>
<dbReference type="AlphaFoldDB" id="A0A1R3JMK7"/>
<sequence length="79" mass="8303">MSGAQGAQPKEAKTATVYESVESGENKTKMDLRSREDQGSIQVDRMEEKVQNPTGDGGPIFGSTPKDDSGKDLGVTGTA</sequence>
<organism evidence="2 3">
    <name type="scientific">Corchorus capsularis</name>
    <name type="common">Jute</name>
    <dbReference type="NCBI Taxonomy" id="210143"/>
    <lineage>
        <taxon>Eukaryota</taxon>
        <taxon>Viridiplantae</taxon>
        <taxon>Streptophyta</taxon>
        <taxon>Embryophyta</taxon>
        <taxon>Tracheophyta</taxon>
        <taxon>Spermatophyta</taxon>
        <taxon>Magnoliopsida</taxon>
        <taxon>eudicotyledons</taxon>
        <taxon>Gunneridae</taxon>
        <taxon>Pentapetalae</taxon>
        <taxon>rosids</taxon>
        <taxon>malvids</taxon>
        <taxon>Malvales</taxon>
        <taxon>Malvaceae</taxon>
        <taxon>Grewioideae</taxon>
        <taxon>Apeibeae</taxon>
        <taxon>Corchorus</taxon>
    </lineage>
</organism>
<accession>A0A1R3JMK7</accession>
<evidence type="ECO:0008006" key="4">
    <source>
        <dbReference type="Google" id="ProtNLM"/>
    </source>
</evidence>
<dbReference type="PANTHER" id="PTHR36012:SF2">
    <property type="entry name" value="OS08G0385000 PROTEIN"/>
    <property type="match status" value="1"/>
</dbReference>
<name>A0A1R3JMK7_COCAP</name>
<dbReference type="OrthoDB" id="966849at2759"/>
<evidence type="ECO:0000256" key="1">
    <source>
        <dbReference type="SAM" id="MobiDB-lite"/>
    </source>
</evidence>
<dbReference type="OMA" id="REDQGCI"/>
<evidence type="ECO:0000313" key="2">
    <source>
        <dbReference type="EMBL" id="OMO96061.1"/>
    </source>
</evidence>
<proteinExistence type="predicted"/>
<dbReference type="Proteomes" id="UP000188268">
    <property type="component" value="Unassembled WGS sequence"/>
</dbReference>
<dbReference type="CDD" id="cd23010">
    <property type="entry name" value="PM41-like"/>
    <property type="match status" value="1"/>
</dbReference>
<gene>
    <name evidence="2" type="ORF">CCACVL1_05092</name>
</gene>
<reference evidence="2 3" key="1">
    <citation type="submission" date="2013-09" db="EMBL/GenBank/DDBJ databases">
        <title>Corchorus capsularis genome sequencing.</title>
        <authorList>
            <person name="Alam M."/>
            <person name="Haque M.S."/>
            <person name="Islam M.S."/>
            <person name="Emdad E.M."/>
            <person name="Islam M.M."/>
            <person name="Ahmed B."/>
            <person name="Halim A."/>
            <person name="Hossen Q.M.M."/>
            <person name="Hossain M.Z."/>
            <person name="Ahmed R."/>
            <person name="Khan M.M."/>
            <person name="Islam R."/>
            <person name="Rashid M.M."/>
            <person name="Khan S.A."/>
            <person name="Rahman M.S."/>
            <person name="Alam M."/>
        </authorList>
    </citation>
    <scope>NUCLEOTIDE SEQUENCE [LARGE SCALE GENOMIC DNA]</scope>
    <source>
        <strain evidence="3">cv. CVL-1</strain>
        <tissue evidence="2">Whole seedling</tissue>
    </source>
</reference>
<protein>
    <recommendedName>
        <fullName evidence="4">Seed maturation protein PM41</fullName>
    </recommendedName>
</protein>
<keyword evidence="3" id="KW-1185">Reference proteome</keyword>